<keyword evidence="4" id="KW-1185">Reference proteome</keyword>
<organism evidence="3 4">
    <name type="scientific">Castanea mollissima</name>
    <name type="common">Chinese chestnut</name>
    <dbReference type="NCBI Taxonomy" id="60419"/>
    <lineage>
        <taxon>Eukaryota</taxon>
        <taxon>Viridiplantae</taxon>
        <taxon>Streptophyta</taxon>
        <taxon>Embryophyta</taxon>
        <taxon>Tracheophyta</taxon>
        <taxon>Spermatophyta</taxon>
        <taxon>Magnoliopsida</taxon>
        <taxon>eudicotyledons</taxon>
        <taxon>Gunneridae</taxon>
        <taxon>Pentapetalae</taxon>
        <taxon>rosids</taxon>
        <taxon>fabids</taxon>
        <taxon>Fagales</taxon>
        <taxon>Fagaceae</taxon>
        <taxon>Castanea</taxon>
    </lineage>
</organism>
<dbReference type="OrthoDB" id="1095810at2759"/>
<comment type="caution">
    <text evidence="3">The sequence shown here is derived from an EMBL/GenBank/DDBJ whole genome shotgun (WGS) entry which is preliminary data.</text>
</comment>
<evidence type="ECO:0000256" key="1">
    <source>
        <dbReference type="ARBA" id="ARBA00022737"/>
    </source>
</evidence>
<keyword evidence="1" id="KW-0677">Repeat</keyword>
<protein>
    <recommendedName>
        <fullName evidence="2">Disease resistance protein Roq1-like winged-helix domain-containing protein</fullName>
    </recommendedName>
</protein>
<dbReference type="InterPro" id="IPR044974">
    <property type="entry name" value="Disease_R_plants"/>
</dbReference>
<dbReference type="Proteomes" id="UP000737018">
    <property type="component" value="Unassembled WGS sequence"/>
</dbReference>
<dbReference type="PANTHER" id="PTHR11017:SF573">
    <property type="entry name" value="ADP-RIBOSYL CYCLASE_CYCLIC ADP-RIBOSE HYDROLASE"/>
    <property type="match status" value="1"/>
</dbReference>
<reference evidence="3" key="1">
    <citation type="submission" date="2020-03" db="EMBL/GenBank/DDBJ databases">
        <title>Castanea mollissima Vanexum genome sequencing.</title>
        <authorList>
            <person name="Staton M."/>
        </authorList>
    </citation>
    <scope>NUCLEOTIDE SEQUENCE</scope>
    <source>
        <tissue evidence="3">Leaf</tissue>
    </source>
</reference>
<gene>
    <name evidence="3" type="ORF">CMV_013874</name>
</gene>
<dbReference type="Pfam" id="PF23282">
    <property type="entry name" value="WHD_ROQ1"/>
    <property type="match status" value="1"/>
</dbReference>
<dbReference type="PANTHER" id="PTHR11017">
    <property type="entry name" value="LEUCINE-RICH REPEAT-CONTAINING PROTEIN"/>
    <property type="match status" value="1"/>
</dbReference>
<evidence type="ECO:0000259" key="2">
    <source>
        <dbReference type="Pfam" id="PF23282"/>
    </source>
</evidence>
<evidence type="ECO:0000313" key="3">
    <source>
        <dbReference type="EMBL" id="KAF3961514.1"/>
    </source>
</evidence>
<dbReference type="AlphaFoldDB" id="A0A8J4VUG1"/>
<evidence type="ECO:0000313" key="4">
    <source>
        <dbReference type="Proteomes" id="UP000737018"/>
    </source>
</evidence>
<accession>A0A8J4VUG1</accession>
<feature type="domain" description="Disease resistance protein Roq1-like winged-helix" evidence="2">
    <location>
        <begin position="69"/>
        <end position="93"/>
    </location>
</feature>
<sequence length="163" mass="18789">MSGWHYKHSSSEFKFIRRIVEEISNSKLNRTPLYVARYPIGINHRVKIILSDIDSNDAHMIGIYGPAGIDQYDKLLMHDFLQQMGKDIVRRESPQLPGERSRLWCYEDVLDVVTKNTGSKKIRGIMICSPKSSKIQLEPKCLEKMKNLKKSCCNVQASQEDTM</sequence>
<name>A0A8J4VUG1_9ROSI</name>
<proteinExistence type="predicted"/>
<dbReference type="EMBL" id="JRKL02001884">
    <property type="protein sequence ID" value="KAF3961514.1"/>
    <property type="molecule type" value="Genomic_DNA"/>
</dbReference>
<dbReference type="GO" id="GO:0006952">
    <property type="term" value="P:defense response"/>
    <property type="evidence" value="ECO:0007669"/>
    <property type="project" value="InterPro"/>
</dbReference>
<dbReference type="InterPro" id="IPR058192">
    <property type="entry name" value="WHD_ROQ1-like"/>
</dbReference>